<sequence length="136" mass="14987">MDVGYKTCPPYSMLRVDFAPKAAPKRRAFVPAPLPAFNAWTGFPALPTQARAPMPLMRPQPQPQPQPATLPAPTGAPSSISRDLALVTQFARSLPFNLDEVTTLARKLETATTLKARLRLFMEHGTLMKILYDDTP</sequence>
<reference evidence="1 2" key="1">
    <citation type="journal article" date="2021" name="Front. Genet.">
        <title>Chromosome-Level Genome Assembly Reveals Significant Gene Expansion in the Toll and IMD Signaling Pathways of Dendrolimus kikuchii.</title>
        <authorList>
            <person name="Zhou J."/>
            <person name="Wu P."/>
            <person name="Xiong Z."/>
            <person name="Liu N."/>
            <person name="Zhao N."/>
            <person name="Ji M."/>
            <person name="Qiu Y."/>
            <person name="Yang B."/>
        </authorList>
    </citation>
    <scope>NUCLEOTIDE SEQUENCE [LARGE SCALE GENOMIC DNA]</scope>
    <source>
        <strain evidence="1">Ann1</strain>
    </source>
</reference>
<name>A0ACC1CJZ0_9NEOP</name>
<dbReference type="EMBL" id="CM034409">
    <property type="protein sequence ID" value="KAJ0171772.1"/>
    <property type="molecule type" value="Genomic_DNA"/>
</dbReference>
<dbReference type="Proteomes" id="UP000824533">
    <property type="component" value="Linkage Group LG23"/>
</dbReference>
<protein>
    <submittedName>
        <fullName evidence="1">Uncharacterized protein</fullName>
    </submittedName>
</protein>
<gene>
    <name evidence="1" type="ORF">K1T71_012535</name>
</gene>
<evidence type="ECO:0000313" key="1">
    <source>
        <dbReference type="EMBL" id="KAJ0171772.1"/>
    </source>
</evidence>
<proteinExistence type="predicted"/>
<accession>A0ACC1CJZ0</accession>
<organism evidence="1 2">
    <name type="scientific">Dendrolimus kikuchii</name>
    <dbReference type="NCBI Taxonomy" id="765133"/>
    <lineage>
        <taxon>Eukaryota</taxon>
        <taxon>Metazoa</taxon>
        <taxon>Ecdysozoa</taxon>
        <taxon>Arthropoda</taxon>
        <taxon>Hexapoda</taxon>
        <taxon>Insecta</taxon>
        <taxon>Pterygota</taxon>
        <taxon>Neoptera</taxon>
        <taxon>Endopterygota</taxon>
        <taxon>Lepidoptera</taxon>
        <taxon>Glossata</taxon>
        <taxon>Ditrysia</taxon>
        <taxon>Bombycoidea</taxon>
        <taxon>Lasiocampidae</taxon>
        <taxon>Dendrolimus</taxon>
    </lineage>
</organism>
<comment type="caution">
    <text evidence="1">The sequence shown here is derived from an EMBL/GenBank/DDBJ whole genome shotgun (WGS) entry which is preliminary data.</text>
</comment>
<keyword evidence="2" id="KW-1185">Reference proteome</keyword>
<evidence type="ECO:0000313" key="2">
    <source>
        <dbReference type="Proteomes" id="UP000824533"/>
    </source>
</evidence>